<evidence type="ECO:0000256" key="1">
    <source>
        <dbReference type="ARBA" id="ARBA00004828"/>
    </source>
</evidence>
<evidence type="ECO:0000256" key="6">
    <source>
        <dbReference type="ARBA" id="ARBA00022741"/>
    </source>
</evidence>
<evidence type="ECO:0000256" key="5">
    <source>
        <dbReference type="ARBA" id="ARBA00022679"/>
    </source>
</evidence>
<accession>A0A0M0J5L4</accession>
<proteinExistence type="inferred from homology"/>
<dbReference type="GO" id="GO:0006526">
    <property type="term" value="P:L-arginine biosynthetic process"/>
    <property type="evidence" value="ECO:0007669"/>
    <property type="project" value="UniProtKB-KW"/>
</dbReference>
<keyword evidence="7 11" id="KW-0418">Kinase</keyword>
<dbReference type="InterPro" id="IPR001048">
    <property type="entry name" value="Asp/Glu/Uridylate_kinase"/>
</dbReference>
<keyword evidence="9" id="KW-0732">Signal</keyword>
<dbReference type="FunFam" id="3.40.1160.10:FF:000004">
    <property type="entry name" value="Acetylglutamate kinase"/>
    <property type="match status" value="1"/>
</dbReference>
<dbReference type="InterPro" id="IPR001057">
    <property type="entry name" value="Glu/AcGlu_kinase"/>
</dbReference>
<dbReference type="PIRSF" id="PIRSF000728">
    <property type="entry name" value="NAGK"/>
    <property type="match status" value="1"/>
</dbReference>
<comment type="pathway">
    <text evidence="1">Amino-acid biosynthesis; L-arginine biosynthesis; N(2)-acetyl-L-ornithine from L-glutamate: step 2/4.</text>
</comment>
<dbReference type="Gene3D" id="3.40.1160.10">
    <property type="entry name" value="Acetylglutamate kinase-like"/>
    <property type="match status" value="1"/>
</dbReference>
<dbReference type="GO" id="GO:0005737">
    <property type="term" value="C:cytoplasm"/>
    <property type="evidence" value="ECO:0007669"/>
    <property type="project" value="InterPro"/>
</dbReference>
<keyword evidence="4" id="KW-0028">Amino-acid biosynthesis</keyword>
<dbReference type="NCBIfam" id="TIGR00761">
    <property type="entry name" value="argB"/>
    <property type="match status" value="1"/>
</dbReference>
<keyword evidence="3" id="KW-0055">Arginine biosynthesis</keyword>
<dbReference type="InterPro" id="IPR037528">
    <property type="entry name" value="ArgB"/>
</dbReference>
<keyword evidence="6" id="KW-0547">Nucleotide-binding</keyword>
<dbReference type="Pfam" id="PF00696">
    <property type="entry name" value="AA_kinase"/>
    <property type="match status" value="1"/>
</dbReference>
<dbReference type="InterPro" id="IPR036393">
    <property type="entry name" value="AceGlu_kinase-like_sf"/>
</dbReference>
<dbReference type="SUPFAM" id="SSF53633">
    <property type="entry name" value="Carbamate kinase-like"/>
    <property type="match status" value="1"/>
</dbReference>
<dbReference type="AlphaFoldDB" id="A0A0M0J5L4"/>
<evidence type="ECO:0000256" key="9">
    <source>
        <dbReference type="SAM" id="SignalP"/>
    </source>
</evidence>
<sequence length="244" mass="24796">MTNNQASFAADMVLLQSLGLLPVVVHGGGPQINKMLDKLEIQSTFVNGLRVTTPAVMEVVEMVLCGQLNKQIASAINAAGGRAVGISGKDDAMVTGSIKNPELGLVGEAEHVKTSLLHMLLEEGIIPVIAPVATGEGGTSLNLNADTMAGEIAGALRAKQLLLLTDVAGVLDGNKQLIPTLTTAAAQQLCVDGTATGGMIPKIENAISAVRAGTSTAVIMDGRVEHCSVLHLFGGGGVGTAVSD</sequence>
<dbReference type="PANTHER" id="PTHR23342">
    <property type="entry name" value="N-ACETYLGLUTAMATE SYNTHASE"/>
    <property type="match status" value="1"/>
</dbReference>
<gene>
    <name evidence="11" type="ORF">Ctob_005982</name>
</gene>
<feature type="signal peptide" evidence="9">
    <location>
        <begin position="1"/>
        <end position="27"/>
    </location>
</feature>
<dbReference type="Proteomes" id="UP000037460">
    <property type="component" value="Unassembled WGS sequence"/>
</dbReference>
<name>A0A0M0J5L4_9EUKA</name>
<dbReference type="GO" id="GO:0003991">
    <property type="term" value="F:acetylglutamate kinase activity"/>
    <property type="evidence" value="ECO:0007669"/>
    <property type="project" value="UniProtKB-EC"/>
</dbReference>
<keyword evidence="5" id="KW-0808">Transferase</keyword>
<evidence type="ECO:0000313" key="12">
    <source>
        <dbReference type="Proteomes" id="UP000037460"/>
    </source>
</evidence>
<dbReference type="EC" id="2.7.2.8" evidence="2"/>
<keyword evidence="8" id="KW-0067">ATP-binding</keyword>
<dbReference type="GO" id="GO:0005524">
    <property type="term" value="F:ATP binding"/>
    <property type="evidence" value="ECO:0007669"/>
    <property type="project" value="UniProtKB-KW"/>
</dbReference>
<feature type="domain" description="Aspartate/glutamate/uridylate kinase" evidence="10">
    <location>
        <begin position="7"/>
        <end position="220"/>
    </location>
</feature>
<feature type="chain" id="PRO_5005601525" description="acetylglutamate kinase" evidence="9">
    <location>
        <begin position="28"/>
        <end position="244"/>
    </location>
</feature>
<dbReference type="InterPro" id="IPR004662">
    <property type="entry name" value="AcgluKinase_fam"/>
</dbReference>
<evidence type="ECO:0000313" key="11">
    <source>
        <dbReference type="EMBL" id="KOO21617.1"/>
    </source>
</evidence>
<organism evidence="11 12">
    <name type="scientific">Chrysochromulina tobinii</name>
    <dbReference type="NCBI Taxonomy" id="1460289"/>
    <lineage>
        <taxon>Eukaryota</taxon>
        <taxon>Haptista</taxon>
        <taxon>Haptophyta</taxon>
        <taxon>Prymnesiophyceae</taxon>
        <taxon>Prymnesiales</taxon>
        <taxon>Chrysochromulinaceae</taxon>
        <taxon>Chrysochromulina</taxon>
    </lineage>
</organism>
<evidence type="ECO:0000256" key="7">
    <source>
        <dbReference type="ARBA" id="ARBA00022777"/>
    </source>
</evidence>
<dbReference type="PANTHER" id="PTHR23342:SF0">
    <property type="entry name" value="N-ACETYLGLUTAMATE SYNTHASE, MITOCHONDRIAL"/>
    <property type="match status" value="1"/>
</dbReference>
<keyword evidence="12" id="KW-1185">Reference proteome</keyword>
<evidence type="ECO:0000256" key="2">
    <source>
        <dbReference type="ARBA" id="ARBA00013065"/>
    </source>
</evidence>
<dbReference type="HAMAP" id="MF_00082">
    <property type="entry name" value="ArgB"/>
    <property type="match status" value="1"/>
</dbReference>
<protein>
    <recommendedName>
        <fullName evidence="2">acetylglutamate kinase</fullName>
        <ecNumber evidence="2">2.7.2.8</ecNumber>
    </recommendedName>
</protein>
<evidence type="ECO:0000256" key="8">
    <source>
        <dbReference type="ARBA" id="ARBA00022840"/>
    </source>
</evidence>
<comment type="caution">
    <text evidence="11">The sequence shown here is derived from an EMBL/GenBank/DDBJ whole genome shotgun (WGS) entry which is preliminary data.</text>
</comment>
<dbReference type="EMBL" id="JWZX01003348">
    <property type="protein sequence ID" value="KOO21617.1"/>
    <property type="molecule type" value="Genomic_DNA"/>
</dbReference>
<evidence type="ECO:0000256" key="3">
    <source>
        <dbReference type="ARBA" id="ARBA00022571"/>
    </source>
</evidence>
<dbReference type="CDD" id="cd04238">
    <property type="entry name" value="AAK_NAGK-like"/>
    <property type="match status" value="1"/>
</dbReference>
<reference evidence="12" key="1">
    <citation type="journal article" date="2015" name="PLoS Genet.">
        <title>Genome Sequence and Transcriptome Analyses of Chrysochromulina tobin: Metabolic Tools for Enhanced Algal Fitness in the Prominent Order Prymnesiales (Haptophyceae).</title>
        <authorList>
            <person name="Hovde B.T."/>
            <person name="Deodato C.R."/>
            <person name="Hunsperger H.M."/>
            <person name="Ryken S.A."/>
            <person name="Yost W."/>
            <person name="Jha R.K."/>
            <person name="Patterson J."/>
            <person name="Monnat R.J. Jr."/>
            <person name="Barlow S.B."/>
            <person name="Starkenburg S.R."/>
            <person name="Cattolico R.A."/>
        </authorList>
    </citation>
    <scope>NUCLEOTIDE SEQUENCE</scope>
    <source>
        <strain evidence="12">CCMP291</strain>
    </source>
</reference>
<evidence type="ECO:0000259" key="10">
    <source>
        <dbReference type="Pfam" id="PF00696"/>
    </source>
</evidence>
<evidence type="ECO:0000256" key="4">
    <source>
        <dbReference type="ARBA" id="ARBA00022605"/>
    </source>
</evidence>
<dbReference type="OrthoDB" id="438291at2759"/>
<dbReference type="PRINTS" id="PR00474">
    <property type="entry name" value="GLU5KINASE"/>
</dbReference>